<feature type="chain" id="PRO_5025569484" description="Rhamnogalacturonase A/B/Epimerase-like pectate lyase domain-containing protein" evidence="1">
    <location>
        <begin position="23"/>
        <end position="855"/>
    </location>
</feature>
<proteinExistence type="predicted"/>
<dbReference type="PROSITE" id="PS51257">
    <property type="entry name" value="PROKAR_LIPOPROTEIN"/>
    <property type="match status" value="1"/>
</dbReference>
<dbReference type="InterPro" id="IPR011050">
    <property type="entry name" value="Pectin_lyase_fold/virulence"/>
</dbReference>
<dbReference type="AlphaFoldDB" id="A0A6C2URX8"/>
<dbReference type="Pfam" id="PF12708">
    <property type="entry name" value="Pect-lyase_RHGA_epim"/>
    <property type="match status" value="2"/>
</dbReference>
<dbReference type="Gene3D" id="2.160.20.10">
    <property type="entry name" value="Single-stranded right-handed beta-helix, Pectin lyase-like"/>
    <property type="match status" value="2"/>
</dbReference>
<sequence length="855" mass="94006">MGNRIWLAVGAAVLMSGLSACANGIEPRLVVPTLNDADGIVADVVVTDAPYSADATGKRDCTASVQKAIDDLSKTGGGVVYIPAGKYRFDGCLKIPGGIALRGDWKSPLAGGSGKGTILMVYSGRGNVDGEPFIRTTGGCSGLQGLSFWYPEQTVDNIVPYPPTVERNFIPLMLKNLTFYNSYWGHRIDQNGGATLYENIYGTFLNVGIENDLNYEYGFIDRIYISPSIWADAPREVITNAPKNRAPLVKHCKANTIGLRLLKNDNLQLYDIEVADAHTGILFDKSPKTGKGGYGFEMKIKATENRRFIDPWVGDSLQVDRFPETADCFYEWAPIRCAARKDVLINVRKARWGAKADGKTDDTESIQKALDEAGKKGGGTVYLPGGTYAVKSHLLVPPGVELRGGYDYPHHGSPGDTAVSVLLATAGADSKTLEAEPPFITLKEGAGVRGVMVFYPEQSEMYPDSTVNPPKAYPWTIRGEGQNVYVKYVTIKRGWNGIDLWNHDCSGFVLQGIWASPLNIGVRIGGGTDGGWIQQMIQTMGVWHFPGRSTPQLKEGDAPFNPDGDDQGNWFWNTLSEIFLSNSKGYLFGDVRNIQTFGAISFRLNRHMLFQSRNGSGPQNMDLYLSHSEDVGDIGCRFEAGDRIRFFGYGTVAHKTGKLMETTDDFSGTVDYCGLMFWGAPPGGVPVVRGGTVNIHPLTPEGTTTASVSPGSSKGLIKQMSAFKQHPFDRVKRMNGKKCWLIDLCTHLEDVYTIDLLVDYDTFRFGRTTEFEFAIEYMDRGEGILEVFYDALGNPREALEPIELANTGKWKTVRLPISNARFARSSETYPRNTDIRIEIKSTEQPAIAAMVIRKK</sequence>
<feature type="signal peptide" evidence="1">
    <location>
        <begin position="1"/>
        <end position="22"/>
    </location>
</feature>
<name>A0A6C2URX8_9BACT</name>
<dbReference type="RefSeq" id="WP_136063401.1">
    <property type="nucleotide sequence ID" value="NZ_CAAHFH010000002.1"/>
</dbReference>
<feature type="domain" description="Rhamnogalacturonase A/B/Epimerase-like pectate lyase" evidence="2">
    <location>
        <begin position="51"/>
        <end position="108"/>
    </location>
</feature>
<feature type="domain" description="Rhamnogalacturonase A/B/Epimerase-like pectate lyase" evidence="2">
    <location>
        <begin position="346"/>
        <end position="404"/>
    </location>
</feature>
<gene>
    <name evidence="3" type="ORF">SCARR_04057</name>
</gene>
<reference evidence="3 4" key="1">
    <citation type="submission" date="2019-04" db="EMBL/GenBank/DDBJ databases">
        <authorList>
            <person name="Van Vliet M D."/>
        </authorList>
    </citation>
    <scope>NUCLEOTIDE SEQUENCE [LARGE SCALE GENOMIC DNA]</scope>
    <source>
        <strain evidence="3 4">F21</strain>
    </source>
</reference>
<keyword evidence="4" id="KW-1185">Reference proteome</keyword>
<evidence type="ECO:0000313" key="4">
    <source>
        <dbReference type="Proteomes" id="UP000346198"/>
    </source>
</evidence>
<dbReference type="InterPro" id="IPR012334">
    <property type="entry name" value="Pectin_lyas_fold"/>
</dbReference>
<dbReference type="SUPFAM" id="SSF51126">
    <property type="entry name" value="Pectin lyase-like"/>
    <property type="match status" value="2"/>
</dbReference>
<evidence type="ECO:0000256" key="1">
    <source>
        <dbReference type="SAM" id="SignalP"/>
    </source>
</evidence>
<evidence type="ECO:0000259" key="2">
    <source>
        <dbReference type="Pfam" id="PF12708"/>
    </source>
</evidence>
<dbReference type="InterPro" id="IPR024535">
    <property type="entry name" value="RHGA/B-epi-like_pectate_lyase"/>
</dbReference>
<accession>A0A6C2URX8</accession>
<protein>
    <recommendedName>
        <fullName evidence="2">Rhamnogalacturonase A/B/Epimerase-like pectate lyase domain-containing protein</fullName>
    </recommendedName>
</protein>
<dbReference type="Proteomes" id="UP000346198">
    <property type="component" value="Unassembled WGS sequence"/>
</dbReference>
<evidence type="ECO:0000313" key="3">
    <source>
        <dbReference type="EMBL" id="VGO21977.1"/>
    </source>
</evidence>
<organism evidence="3 4">
    <name type="scientific">Pontiella sulfatireligans</name>
    <dbReference type="NCBI Taxonomy" id="2750658"/>
    <lineage>
        <taxon>Bacteria</taxon>
        <taxon>Pseudomonadati</taxon>
        <taxon>Kiritimatiellota</taxon>
        <taxon>Kiritimatiellia</taxon>
        <taxon>Kiritimatiellales</taxon>
        <taxon>Pontiellaceae</taxon>
        <taxon>Pontiella</taxon>
    </lineage>
</organism>
<keyword evidence="1" id="KW-0732">Signal</keyword>
<dbReference type="EMBL" id="CAAHFH010000002">
    <property type="protein sequence ID" value="VGO21977.1"/>
    <property type="molecule type" value="Genomic_DNA"/>
</dbReference>